<dbReference type="Proteomes" id="UP001281614">
    <property type="component" value="Unassembled WGS sequence"/>
</dbReference>
<name>A0AAD9YC30_COLKA</name>
<keyword evidence="2" id="KW-0732">Signal</keyword>
<accession>A0AAD9YC30</accession>
<feature type="chain" id="PRO_5042152804" description="Lipoprotein" evidence="2">
    <location>
        <begin position="20"/>
        <end position="88"/>
    </location>
</feature>
<evidence type="ECO:0000313" key="3">
    <source>
        <dbReference type="EMBL" id="KAK2758870.1"/>
    </source>
</evidence>
<feature type="compositionally biased region" description="Polar residues" evidence="1">
    <location>
        <begin position="64"/>
        <end position="77"/>
    </location>
</feature>
<evidence type="ECO:0000256" key="1">
    <source>
        <dbReference type="SAM" id="MobiDB-lite"/>
    </source>
</evidence>
<organism evidence="3 4">
    <name type="scientific">Colletotrichum kahawae</name>
    <name type="common">Coffee berry disease fungus</name>
    <dbReference type="NCBI Taxonomy" id="34407"/>
    <lineage>
        <taxon>Eukaryota</taxon>
        <taxon>Fungi</taxon>
        <taxon>Dikarya</taxon>
        <taxon>Ascomycota</taxon>
        <taxon>Pezizomycotina</taxon>
        <taxon>Sordariomycetes</taxon>
        <taxon>Hypocreomycetidae</taxon>
        <taxon>Glomerellales</taxon>
        <taxon>Glomerellaceae</taxon>
        <taxon>Colletotrichum</taxon>
        <taxon>Colletotrichum gloeosporioides species complex</taxon>
    </lineage>
</organism>
<dbReference type="EMBL" id="VYYT01000187">
    <property type="protein sequence ID" value="KAK2758870.1"/>
    <property type="molecule type" value="Genomic_DNA"/>
</dbReference>
<dbReference type="AlphaFoldDB" id="A0AAD9YC30"/>
<feature type="region of interest" description="Disordered" evidence="1">
    <location>
        <begin position="63"/>
        <end position="88"/>
    </location>
</feature>
<gene>
    <name evidence="3" type="ORF">CKAH01_16788</name>
</gene>
<evidence type="ECO:0000256" key="2">
    <source>
        <dbReference type="SAM" id="SignalP"/>
    </source>
</evidence>
<reference evidence="3" key="1">
    <citation type="submission" date="2023-02" db="EMBL/GenBank/DDBJ databases">
        <title>Colletotrichum kahawae CIFC_Que2 genome sequencing and assembly.</title>
        <authorList>
            <person name="Baroncelli R."/>
        </authorList>
    </citation>
    <scope>NUCLEOTIDE SEQUENCE</scope>
    <source>
        <strain evidence="3">CIFC_Que2</strain>
    </source>
</reference>
<feature type="compositionally biased region" description="Basic residues" evidence="1">
    <location>
        <begin position="78"/>
        <end position="88"/>
    </location>
</feature>
<evidence type="ECO:0000313" key="4">
    <source>
        <dbReference type="Proteomes" id="UP001281614"/>
    </source>
</evidence>
<keyword evidence="4" id="KW-1185">Reference proteome</keyword>
<protein>
    <recommendedName>
        <fullName evidence="5">Lipoprotein</fullName>
    </recommendedName>
</protein>
<sequence>MHFTTLVMAVTACAALSSACGIHPYKKGGGPGTPGVPAHGAAWADKEPQAIKKDPWVIKDDKSVVQNEPSATPSSKLASRRYARAARA</sequence>
<feature type="signal peptide" evidence="2">
    <location>
        <begin position="1"/>
        <end position="19"/>
    </location>
</feature>
<comment type="caution">
    <text evidence="3">The sequence shown here is derived from an EMBL/GenBank/DDBJ whole genome shotgun (WGS) entry which is preliminary data.</text>
</comment>
<evidence type="ECO:0008006" key="5">
    <source>
        <dbReference type="Google" id="ProtNLM"/>
    </source>
</evidence>
<proteinExistence type="predicted"/>